<keyword evidence="3" id="KW-1185">Reference proteome</keyword>
<dbReference type="Proteomes" id="UP000069241">
    <property type="component" value="Chromosome"/>
</dbReference>
<evidence type="ECO:0000259" key="1">
    <source>
        <dbReference type="Pfam" id="PF04917"/>
    </source>
</evidence>
<reference evidence="3" key="1">
    <citation type="submission" date="2016-02" db="EMBL/GenBank/DDBJ databases">
        <authorList>
            <person name="Holder M.E."/>
            <person name="Ajami N.J."/>
            <person name="Petrosino J.F."/>
        </authorList>
    </citation>
    <scope>NUCLEOTIDE SEQUENCE [LARGE SCALE GENOMIC DNA]</scope>
    <source>
        <strain evidence="3">CCUG 45958</strain>
    </source>
</reference>
<name>A0A0X8JJU4_9BACT</name>
<sequence length="379" mass="40056">MKVMEAIGVLLILAMLLPKLADMMFAGLMDTQKRQAADHLALVSRASANYVRKHQTTLNSQASATSGPTVSVADLVSDGLLPDGFNDRNIWGQSYGIYIRKDAVSGHLRAVVLTTGGRGNETDRFLNVVVPGAAALVGGSGGFVPTGDVPGQAAGTLQGAGGGWSLSLAGMGVPSPGAGHLGALTSFDSSALGQDFLYRVAVPGHEELNAMQTELDMTDHAIRNVSELQFQEREITDEACAAPEDQGRVFLDRVQGLYLCRNNSLEIIGDTGNSAPLKNVTVAKNGDRITKPVCAPNTGTAPAVFTSPSIAEAGPEAPPLTSFQTWATSLSDTEWQVHMRVQTGNKRLDGSDDQGWVYPADDYGRIMVLAMCIKQTETP</sequence>
<proteinExistence type="predicted"/>
<protein>
    <submittedName>
        <fullName evidence="2">Pilus assembly protein PilV</fullName>
    </submittedName>
</protein>
<dbReference type="KEGG" id="dfi:AXF13_08280"/>
<dbReference type="AlphaFoldDB" id="A0A0X8JJU4"/>
<evidence type="ECO:0000313" key="3">
    <source>
        <dbReference type="Proteomes" id="UP000069241"/>
    </source>
</evidence>
<dbReference type="Pfam" id="PF04917">
    <property type="entry name" value="Shufflon_N"/>
    <property type="match status" value="1"/>
</dbReference>
<gene>
    <name evidence="2" type="ORF">AXF13_08280</name>
</gene>
<dbReference type="EMBL" id="CP014229">
    <property type="protein sequence ID" value="AMD90119.1"/>
    <property type="molecule type" value="Genomic_DNA"/>
</dbReference>
<feature type="domain" description="Bacterial shufflon protein N-terminal" evidence="1">
    <location>
        <begin position="34"/>
        <end position="235"/>
    </location>
</feature>
<dbReference type="STRING" id="44742.AXF13_08280"/>
<evidence type="ECO:0000313" key="2">
    <source>
        <dbReference type="EMBL" id="AMD90119.1"/>
    </source>
</evidence>
<dbReference type="RefSeq" id="WP_062252509.1">
    <property type="nucleotide sequence ID" value="NZ_CP014229.1"/>
</dbReference>
<dbReference type="InterPro" id="IPR007001">
    <property type="entry name" value="Shufflon_N"/>
</dbReference>
<organism evidence="2 3">
    <name type="scientific">Desulfovibrio fairfieldensis</name>
    <dbReference type="NCBI Taxonomy" id="44742"/>
    <lineage>
        <taxon>Bacteria</taxon>
        <taxon>Pseudomonadati</taxon>
        <taxon>Thermodesulfobacteriota</taxon>
        <taxon>Desulfovibrionia</taxon>
        <taxon>Desulfovibrionales</taxon>
        <taxon>Desulfovibrionaceae</taxon>
        <taxon>Desulfovibrio</taxon>
    </lineage>
</organism>
<accession>A0A0X8JJU4</accession>